<evidence type="ECO:0000313" key="8">
    <source>
        <dbReference type="Proteomes" id="UP000635316"/>
    </source>
</evidence>
<name>A0ABS1EDQ4_9BURK</name>
<accession>A0ABS1EDQ4</accession>
<keyword evidence="6 7" id="KW-0449">Lipoprotein</keyword>
<proteinExistence type="inferred from homology"/>
<dbReference type="EMBL" id="JAENGP010000014">
    <property type="protein sequence ID" value="MBK1782047.1"/>
    <property type="molecule type" value="Genomic_DNA"/>
</dbReference>
<dbReference type="Pfam" id="PF08085">
    <property type="entry name" value="Entericidin"/>
    <property type="match status" value="1"/>
</dbReference>
<protein>
    <submittedName>
        <fullName evidence="7">Entericidin A/B family lipoprotein</fullName>
    </submittedName>
</protein>
<dbReference type="InterPro" id="IPR012556">
    <property type="entry name" value="Entericidin"/>
</dbReference>
<keyword evidence="4" id="KW-0472">Membrane</keyword>
<evidence type="ECO:0000256" key="2">
    <source>
        <dbReference type="ARBA" id="ARBA00022475"/>
    </source>
</evidence>
<dbReference type="PROSITE" id="PS51257">
    <property type="entry name" value="PROKAR_LIPOPROTEIN"/>
    <property type="match status" value="1"/>
</dbReference>
<sequence>MKFKNYLITALISLFALTGCHTVQGLGEDISAGGQAIERAAQ</sequence>
<organism evidence="7 8">
    <name type="scientific">Advenella mandrilli</name>
    <dbReference type="NCBI Taxonomy" id="2800330"/>
    <lineage>
        <taxon>Bacteria</taxon>
        <taxon>Pseudomonadati</taxon>
        <taxon>Pseudomonadota</taxon>
        <taxon>Betaproteobacteria</taxon>
        <taxon>Burkholderiales</taxon>
        <taxon>Alcaligenaceae</taxon>
    </lineage>
</organism>
<keyword evidence="2" id="KW-1003">Cell membrane</keyword>
<keyword evidence="8" id="KW-1185">Reference proteome</keyword>
<evidence type="ECO:0000256" key="1">
    <source>
        <dbReference type="ARBA" id="ARBA00010296"/>
    </source>
</evidence>
<dbReference type="RefSeq" id="WP_200238062.1">
    <property type="nucleotide sequence ID" value="NZ_JAENGP010000014.1"/>
</dbReference>
<reference evidence="7 8" key="1">
    <citation type="submission" date="2020-12" db="EMBL/GenBank/DDBJ databases">
        <authorList>
            <person name="Lu T."/>
            <person name="Wang Q."/>
            <person name="Han X."/>
        </authorList>
    </citation>
    <scope>NUCLEOTIDE SEQUENCE [LARGE SCALE GENOMIC DNA]</scope>
    <source>
        <strain evidence="7 8">WQ 585</strain>
    </source>
</reference>
<evidence type="ECO:0000256" key="6">
    <source>
        <dbReference type="ARBA" id="ARBA00023288"/>
    </source>
</evidence>
<comment type="caution">
    <text evidence="7">The sequence shown here is derived from an EMBL/GenBank/DDBJ whole genome shotgun (WGS) entry which is preliminary data.</text>
</comment>
<evidence type="ECO:0000313" key="7">
    <source>
        <dbReference type="EMBL" id="MBK1782047.1"/>
    </source>
</evidence>
<evidence type="ECO:0000256" key="4">
    <source>
        <dbReference type="ARBA" id="ARBA00023136"/>
    </source>
</evidence>
<dbReference type="Proteomes" id="UP000635316">
    <property type="component" value="Unassembled WGS sequence"/>
</dbReference>
<gene>
    <name evidence="7" type="ORF">JHL22_12555</name>
</gene>
<keyword evidence="3" id="KW-0732">Signal</keyword>
<evidence type="ECO:0000256" key="5">
    <source>
        <dbReference type="ARBA" id="ARBA00023139"/>
    </source>
</evidence>
<evidence type="ECO:0000256" key="3">
    <source>
        <dbReference type="ARBA" id="ARBA00022729"/>
    </source>
</evidence>
<comment type="similarity">
    <text evidence="1">Belongs to the EcnA/EcnB lipoprotein family.</text>
</comment>
<keyword evidence="5" id="KW-0564">Palmitate</keyword>